<evidence type="ECO:0000313" key="4">
    <source>
        <dbReference type="Proteomes" id="UP000198253"/>
    </source>
</evidence>
<dbReference type="GO" id="GO:0016787">
    <property type="term" value="F:hydrolase activity"/>
    <property type="evidence" value="ECO:0007669"/>
    <property type="project" value="InterPro"/>
</dbReference>
<evidence type="ECO:0000259" key="2">
    <source>
        <dbReference type="Pfam" id="PF04909"/>
    </source>
</evidence>
<dbReference type="EMBL" id="LT607413">
    <property type="protein sequence ID" value="SCE68762.1"/>
    <property type="molecule type" value="Genomic_DNA"/>
</dbReference>
<proteinExistence type="predicted"/>
<dbReference type="PANTHER" id="PTHR21240:SF19">
    <property type="entry name" value="CATALYTIC_ HYDROLASE"/>
    <property type="match status" value="1"/>
</dbReference>
<keyword evidence="4" id="KW-1185">Reference proteome</keyword>
<sequence>MIHDGHCHVASTDFIPRAFLTDVAAGMHRGLSAVTTAPPLSTLVEGYVAQHQDHHADRLVAEMDAAGVATAVLLVPDFGLVMSTPLSLAEMARRHHGIRTRHPGRFRVYLGADPRRGEAGAREFADLVDRYGFEGMKLYPPCGYSPSDRALYPYYEECRARSMPVFVHTGPTGRSLSFGPAHPLLVDQAARDFPDLVFVLGHGGVSHVDVTSYLALHRRNVYLDTGGFAGSPGTGWPQRLNRLFRMGVNHKIIFGTDWPLNQLTGGLPRLLAEVCDGSEVFAGVSRGDRALLLGGNLLRVLASAARPARAGAGP</sequence>
<dbReference type="InterPro" id="IPR006680">
    <property type="entry name" value="Amidohydro-rel"/>
</dbReference>
<organism evidence="3 4">
    <name type="scientific">Micromonospora echinospora</name>
    <name type="common">Micromonospora purpurea</name>
    <dbReference type="NCBI Taxonomy" id="1877"/>
    <lineage>
        <taxon>Bacteria</taxon>
        <taxon>Bacillati</taxon>
        <taxon>Actinomycetota</taxon>
        <taxon>Actinomycetes</taxon>
        <taxon>Micromonosporales</taxon>
        <taxon>Micromonosporaceae</taxon>
        <taxon>Micromonospora</taxon>
    </lineage>
</organism>
<reference evidence="4" key="1">
    <citation type="submission" date="2016-06" db="EMBL/GenBank/DDBJ databases">
        <authorList>
            <person name="Varghese N."/>
            <person name="Submissions Spin"/>
        </authorList>
    </citation>
    <scope>NUCLEOTIDE SEQUENCE [LARGE SCALE GENOMIC DNA]</scope>
    <source>
        <strain evidence="4">DSM 43816</strain>
    </source>
</reference>
<dbReference type="RefSeq" id="WP_088979903.1">
    <property type="nucleotide sequence ID" value="NZ_LT607413.1"/>
</dbReference>
<keyword evidence="1" id="KW-0456">Lyase</keyword>
<dbReference type="AlphaFoldDB" id="A0A1C4UAT3"/>
<evidence type="ECO:0000256" key="1">
    <source>
        <dbReference type="ARBA" id="ARBA00023239"/>
    </source>
</evidence>
<dbReference type="InterPro" id="IPR032466">
    <property type="entry name" value="Metal_Hydrolase"/>
</dbReference>
<dbReference type="Pfam" id="PF04909">
    <property type="entry name" value="Amidohydro_2"/>
    <property type="match status" value="1"/>
</dbReference>
<name>A0A1C4UAT3_MICEC</name>
<dbReference type="PANTHER" id="PTHR21240">
    <property type="entry name" value="2-AMINO-3-CARBOXYLMUCONATE-6-SEMIALDEHYDE DECARBOXYLASE"/>
    <property type="match status" value="1"/>
</dbReference>
<dbReference type="CDD" id="cd01292">
    <property type="entry name" value="metallo-dependent_hydrolases"/>
    <property type="match status" value="1"/>
</dbReference>
<gene>
    <name evidence="3" type="ORF">GA0070618_0164</name>
</gene>
<evidence type="ECO:0000313" key="3">
    <source>
        <dbReference type="EMBL" id="SCE68762.1"/>
    </source>
</evidence>
<accession>A0A1C4UAT3</accession>
<dbReference type="InParanoid" id="A0A1C4UAT3"/>
<dbReference type="Gene3D" id="3.20.20.140">
    <property type="entry name" value="Metal-dependent hydrolases"/>
    <property type="match status" value="1"/>
</dbReference>
<feature type="domain" description="Amidohydrolase-related" evidence="2">
    <location>
        <begin position="4"/>
        <end position="300"/>
    </location>
</feature>
<dbReference type="OrthoDB" id="8673173at2"/>
<dbReference type="SUPFAM" id="SSF51556">
    <property type="entry name" value="Metallo-dependent hydrolases"/>
    <property type="match status" value="1"/>
</dbReference>
<dbReference type="GO" id="GO:0016831">
    <property type="term" value="F:carboxy-lyase activity"/>
    <property type="evidence" value="ECO:0007669"/>
    <property type="project" value="InterPro"/>
</dbReference>
<protein>
    <recommendedName>
        <fullName evidence="2">Amidohydrolase-related domain-containing protein</fullName>
    </recommendedName>
</protein>
<dbReference type="InterPro" id="IPR032465">
    <property type="entry name" value="ACMSD"/>
</dbReference>
<dbReference type="Proteomes" id="UP000198253">
    <property type="component" value="Chromosome I"/>
</dbReference>